<reference evidence="2 3" key="1">
    <citation type="journal article" date="2010" name="Nature">
        <title>Genome sequencing and analysis of the model grass Brachypodium distachyon.</title>
        <authorList>
            <consortium name="International Brachypodium Initiative"/>
        </authorList>
    </citation>
    <scope>NUCLEOTIDE SEQUENCE [LARGE SCALE GENOMIC DNA]</scope>
    <source>
        <strain evidence="2 3">Bd21</strain>
    </source>
</reference>
<dbReference type="GO" id="GO:0034090">
    <property type="term" value="P:maintenance of meiotic sister chromatid cohesion"/>
    <property type="evidence" value="ECO:0007669"/>
    <property type="project" value="InterPro"/>
</dbReference>
<feature type="compositionally biased region" description="Polar residues" evidence="1">
    <location>
        <begin position="503"/>
        <end position="515"/>
    </location>
</feature>
<keyword evidence="4" id="KW-1185">Reference proteome</keyword>
<name>A0A2K2D506_BRADI</name>
<evidence type="ECO:0000313" key="3">
    <source>
        <dbReference type="EnsemblPlants" id="PNT69360"/>
    </source>
</evidence>
<dbReference type="RefSeq" id="XP_014755718.1">
    <property type="nucleotide sequence ID" value="XM_014900232.2"/>
</dbReference>
<dbReference type="PANTHER" id="PTHR34373:SF16">
    <property type="entry name" value="SHUGOSHIN-1"/>
    <property type="match status" value="1"/>
</dbReference>
<proteinExistence type="predicted"/>
<dbReference type="EMBL" id="CM000882">
    <property type="protein sequence ID" value="PNT69360.1"/>
    <property type="molecule type" value="Genomic_DNA"/>
</dbReference>
<dbReference type="AlphaFoldDB" id="A0A2K2D506"/>
<dbReference type="InterPro" id="IPR044693">
    <property type="entry name" value="SGO_plant"/>
</dbReference>
<dbReference type="ExpressionAtlas" id="A0A2K2D506">
    <property type="expression patterns" value="baseline and differential"/>
</dbReference>
<reference evidence="3" key="3">
    <citation type="submission" date="2018-08" db="UniProtKB">
        <authorList>
            <consortium name="EnsemblPlants"/>
        </authorList>
    </citation>
    <scope>IDENTIFICATION</scope>
    <source>
        <strain evidence="3">cv. Bd21</strain>
    </source>
</reference>
<feature type="compositionally biased region" description="Basic and acidic residues" evidence="1">
    <location>
        <begin position="479"/>
        <end position="489"/>
    </location>
</feature>
<dbReference type="PANTHER" id="PTHR34373">
    <property type="entry name" value="SHUGOSHIN 2"/>
    <property type="match status" value="1"/>
</dbReference>
<evidence type="ECO:0000313" key="4">
    <source>
        <dbReference type="Proteomes" id="UP000008810"/>
    </source>
</evidence>
<dbReference type="Proteomes" id="UP000008810">
    <property type="component" value="Chromosome 3"/>
</dbReference>
<dbReference type="FunCoup" id="A0A2K2D506">
    <property type="interactions" value="70"/>
</dbReference>
<feature type="compositionally biased region" description="Basic and acidic residues" evidence="1">
    <location>
        <begin position="213"/>
        <end position="222"/>
    </location>
</feature>
<gene>
    <name evidence="3" type="primary">LOC100829012</name>
    <name evidence="2" type="ORF">BRADI_3g54300v3</name>
</gene>
<sequence length="541" mass="58859">MAAAAGAAALGGSSPNPNPSTKGPGSRPAGKPVALADITNTGRPNHPRSVSVGDILKENSKLAHLLAEKTKIIELSGVEIQKLRLALHATHQKNLQLAQANSQILAELNQGKDRLKVLQHELGCATAVLKVKASGLENNMNTVNQLQKEVTSQEIKAAPSELPKGDARRTDNKATTVNMHCSVETQTAVPSNIVHHEAPPDKTKKRTSVSRCTNKEKLESCEGTKGTSTVQQSCKPRLQSTGSSHHEDQRNTLRRRSARLNAGSCELAEVSDETLDEDTAVASSSSCSVTELHEPNCGKDTQKATQDELLCNAAGHKVKTSVLKKNKMNKQTQMEVNLKEVIQEACSSFAGVEDLEARQTDNKVMNTKPNHLVETQSSVPFNIQHTEPPQERANKRGVNKRKLESYEGRKDTNIEDINARLHSTSSEPLHHEETRKSLRRRSSRLNPGSCEVTNDTLETAQDIAPLAAPSSLNVSIEQSKNEKQNDRCACEPSEEQATERRSSVQVTGRRSSMRTSGKAVSYKEIPLNQGGLRSLQLPISV</sequence>
<evidence type="ECO:0000313" key="2">
    <source>
        <dbReference type="EMBL" id="PNT69360.1"/>
    </source>
</evidence>
<feature type="region of interest" description="Disordered" evidence="1">
    <location>
        <begin position="190"/>
        <end position="252"/>
    </location>
</feature>
<dbReference type="GO" id="GO:0000775">
    <property type="term" value="C:chromosome, centromeric region"/>
    <property type="evidence" value="ECO:0007669"/>
    <property type="project" value="InterPro"/>
</dbReference>
<dbReference type="GO" id="GO:0045144">
    <property type="term" value="P:meiotic sister chromatid segregation"/>
    <property type="evidence" value="ECO:0007669"/>
    <property type="project" value="InterPro"/>
</dbReference>
<evidence type="ECO:0008006" key="5">
    <source>
        <dbReference type="Google" id="ProtNLM"/>
    </source>
</evidence>
<accession>A0A2K2D506</accession>
<reference evidence="2" key="2">
    <citation type="submission" date="2017-06" db="EMBL/GenBank/DDBJ databases">
        <title>WGS assembly of Brachypodium distachyon.</title>
        <authorList>
            <consortium name="The International Brachypodium Initiative"/>
            <person name="Lucas S."/>
            <person name="Harmon-Smith M."/>
            <person name="Lail K."/>
            <person name="Tice H."/>
            <person name="Grimwood J."/>
            <person name="Bruce D."/>
            <person name="Barry K."/>
            <person name="Shu S."/>
            <person name="Lindquist E."/>
            <person name="Wang M."/>
            <person name="Pitluck S."/>
            <person name="Vogel J.P."/>
            <person name="Garvin D.F."/>
            <person name="Mockler T.C."/>
            <person name="Schmutz J."/>
            <person name="Rokhsar D."/>
            <person name="Bevan M.W."/>
        </authorList>
    </citation>
    <scope>NUCLEOTIDE SEQUENCE</scope>
    <source>
        <strain evidence="2">Bd21</strain>
    </source>
</reference>
<feature type="compositionally biased region" description="Polar residues" evidence="1">
    <location>
        <begin position="13"/>
        <end position="23"/>
    </location>
</feature>
<protein>
    <recommendedName>
        <fullName evidence="5">Shugoshin C-terminal domain-containing protein</fullName>
    </recommendedName>
</protein>
<feature type="region of interest" description="Disordered" evidence="1">
    <location>
        <begin position="1"/>
        <end position="51"/>
    </location>
</feature>
<evidence type="ECO:0000256" key="1">
    <source>
        <dbReference type="SAM" id="MobiDB-lite"/>
    </source>
</evidence>
<feature type="region of interest" description="Disordered" evidence="1">
    <location>
        <begin position="475"/>
        <end position="518"/>
    </location>
</feature>
<feature type="compositionally biased region" description="Polar residues" evidence="1">
    <location>
        <begin position="225"/>
        <end position="243"/>
    </location>
</feature>
<dbReference type="EnsemblPlants" id="PNT69360">
    <property type="protein sequence ID" value="PNT69360"/>
    <property type="gene ID" value="BRADI_3g54300v3"/>
</dbReference>
<feature type="region of interest" description="Disordered" evidence="1">
    <location>
        <begin position="382"/>
        <end position="452"/>
    </location>
</feature>
<dbReference type="GeneID" id="100829012"/>
<organism evidence="2">
    <name type="scientific">Brachypodium distachyon</name>
    <name type="common">Purple false brome</name>
    <name type="synonym">Trachynia distachya</name>
    <dbReference type="NCBI Taxonomy" id="15368"/>
    <lineage>
        <taxon>Eukaryota</taxon>
        <taxon>Viridiplantae</taxon>
        <taxon>Streptophyta</taxon>
        <taxon>Embryophyta</taxon>
        <taxon>Tracheophyta</taxon>
        <taxon>Spermatophyta</taxon>
        <taxon>Magnoliopsida</taxon>
        <taxon>Liliopsida</taxon>
        <taxon>Poales</taxon>
        <taxon>Poaceae</taxon>
        <taxon>BOP clade</taxon>
        <taxon>Pooideae</taxon>
        <taxon>Stipodae</taxon>
        <taxon>Brachypodieae</taxon>
        <taxon>Brachypodium</taxon>
    </lineage>
</organism>
<feature type="compositionally biased region" description="Basic and acidic residues" evidence="1">
    <location>
        <begin position="401"/>
        <end position="419"/>
    </location>
</feature>
<feature type="compositionally biased region" description="Low complexity" evidence="1">
    <location>
        <begin position="1"/>
        <end position="12"/>
    </location>
</feature>
<dbReference type="STRING" id="15368.A0A2K2D506"/>
<dbReference type="Gramene" id="PNT69360">
    <property type="protein sequence ID" value="PNT69360"/>
    <property type="gene ID" value="BRADI_3g54300v3"/>
</dbReference>
<dbReference type="OrthoDB" id="770508at2759"/>